<protein>
    <submittedName>
        <fullName evidence="3">Golgi-associated plant pathogenesis-related 1</fullName>
    </submittedName>
</protein>
<dbReference type="PRINTS" id="PR00837">
    <property type="entry name" value="V5TPXLIKE"/>
</dbReference>
<evidence type="ECO:0000313" key="4">
    <source>
        <dbReference type="Proteomes" id="UP000276133"/>
    </source>
</evidence>
<keyword evidence="1" id="KW-1133">Transmembrane helix</keyword>
<dbReference type="Proteomes" id="UP000276133">
    <property type="component" value="Unassembled WGS sequence"/>
</dbReference>
<dbReference type="EMBL" id="REGN01001237">
    <property type="protein sequence ID" value="RNA36102.1"/>
    <property type="molecule type" value="Genomic_DNA"/>
</dbReference>
<accession>A0A3M7SK49</accession>
<reference evidence="3 4" key="1">
    <citation type="journal article" date="2018" name="Sci. Rep.">
        <title>Genomic signatures of local adaptation to the degree of environmental predictability in rotifers.</title>
        <authorList>
            <person name="Franch-Gras L."/>
            <person name="Hahn C."/>
            <person name="Garcia-Roger E.M."/>
            <person name="Carmona M.J."/>
            <person name="Serra M."/>
            <person name="Gomez A."/>
        </authorList>
    </citation>
    <scope>NUCLEOTIDE SEQUENCE [LARGE SCALE GENOMIC DNA]</scope>
    <source>
        <strain evidence="3">HYR1</strain>
    </source>
</reference>
<keyword evidence="4" id="KW-1185">Reference proteome</keyword>
<sequence>MSEIGYTNAWLQFWYVFVALGVGLLSIILFNAITFCYFIRRKPIDPVRLFTDLNDEDESLLQKEEEFIENSIGANPGFEEDENFEENLSPENYDLNQFRMEALEVHNDYRAKHYAPPLQYSEELSQYAQYWAENMAKVNKLVHSPSEWRLKFNGEPLGENVVLTNGFKLGGKGMSDMWYSESYKHSYQELQKETKSYTQMIWASSRKVGFGRAKSEDGKWYGCAHYYPEGNIIGLFRNNVYPLQQL</sequence>
<dbReference type="InterPro" id="IPR035940">
    <property type="entry name" value="CAP_sf"/>
</dbReference>
<dbReference type="InterPro" id="IPR001283">
    <property type="entry name" value="CRISP-related"/>
</dbReference>
<dbReference type="SMART" id="SM00198">
    <property type="entry name" value="SCP"/>
    <property type="match status" value="1"/>
</dbReference>
<dbReference type="AlphaFoldDB" id="A0A3M7SK49"/>
<dbReference type="Pfam" id="PF00188">
    <property type="entry name" value="CAP"/>
    <property type="match status" value="1"/>
</dbReference>
<dbReference type="InterPro" id="IPR014044">
    <property type="entry name" value="CAP_dom"/>
</dbReference>
<dbReference type="OrthoDB" id="337038at2759"/>
<evidence type="ECO:0000256" key="1">
    <source>
        <dbReference type="SAM" id="Phobius"/>
    </source>
</evidence>
<feature type="transmembrane region" description="Helical" evidence="1">
    <location>
        <begin position="12"/>
        <end position="39"/>
    </location>
</feature>
<feature type="domain" description="SCP" evidence="2">
    <location>
        <begin position="97"/>
        <end position="234"/>
    </location>
</feature>
<evidence type="ECO:0000259" key="2">
    <source>
        <dbReference type="SMART" id="SM00198"/>
    </source>
</evidence>
<dbReference type="Gene3D" id="3.40.33.10">
    <property type="entry name" value="CAP"/>
    <property type="match status" value="1"/>
</dbReference>
<proteinExistence type="predicted"/>
<dbReference type="PANTHER" id="PTHR10334">
    <property type="entry name" value="CYSTEINE-RICH SECRETORY PROTEIN-RELATED"/>
    <property type="match status" value="1"/>
</dbReference>
<dbReference type="InterPro" id="IPR034113">
    <property type="entry name" value="SCP_GAPR1-like"/>
</dbReference>
<comment type="caution">
    <text evidence="3">The sequence shown here is derived from an EMBL/GenBank/DDBJ whole genome shotgun (WGS) entry which is preliminary data.</text>
</comment>
<evidence type="ECO:0000313" key="3">
    <source>
        <dbReference type="EMBL" id="RNA36102.1"/>
    </source>
</evidence>
<keyword evidence="1" id="KW-0472">Membrane</keyword>
<name>A0A3M7SK49_BRAPC</name>
<organism evidence="3 4">
    <name type="scientific">Brachionus plicatilis</name>
    <name type="common">Marine rotifer</name>
    <name type="synonym">Brachionus muelleri</name>
    <dbReference type="NCBI Taxonomy" id="10195"/>
    <lineage>
        <taxon>Eukaryota</taxon>
        <taxon>Metazoa</taxon>
        <taxon>Spiralia</taxon>
        <taxon>Gnathifera</taxon>
        <taxon>Rotifera</taxon>
        <taxon>Eurotatoria</taxon>
        <taxon>Monogononta</taxon>
        <taxon>Pseudotrocha</taxon>
        <taxon>Ploima</taxon>
        <taxon>Brachionidae</taxon>
        <taxon>Brachionus</taxon>
    </lineage>
</organism>
<dbReference type="STRING" id="10195.A0A3M7SK49"/>
<dbReference type="SUPFAM" id="SSF55797">
    <property type="entry name" value="PR-1-like"/>
    <property type="match status" value="1"/>
</dbReference>
<gene>
    <name evidence="3" type="ORF">BpHYR1_004691</name>
</gene>
<keyword evidence="1" id="KW-0812">Transmembrane</keyword>
<dbReference type="CDD" id="cd05382">
    <property type="entry name" value="CAP_GAPR1-like"/>
    <property type="match status" value="1"/>
</dbReference>